<evidence type="ECO:0000256" key="8">
    <source>
        <dbReference type="ARBA" id="ARBA00022532"/>
    </source>
</evidence>
<dbReference type="AlphaFoldDB" id="A0A512JK48"/>
<evidence type="ECO:0000256" key="9">
    <source>
        <dbReference type="ARBA" id="ARBA00022617"/>
    </source>
</evidence>
<comment type="function">
    <text evidence="2">Membrane-anchoring subunit of succinate dehydrogenase (SDH).</text>
</comment>
<evidence type="ECO:0000256" key="13">
    <source>
        <dbReference type="ARBA" id="ARBA00022989"/>
    </source>
</evidence>
<evidence type="ECO:0000256" key="14">
    <source>
        <dbReference type="ARBA" id="ARBA00023004"/>
    </source>
</evidence>
<dbReference type="SUPFAM" id="SSF81343">
    <property type="entry name" value="Fumarate reductase respiratory complex transmembrane subunits"/>
    <property type="match status" value="1"/>
</dbReference>
<dbReference type="Proteomes" id="UP000321750">
    <property type="component" value="Unassembled WGS sequence"/>
</dbReference>
<comment type="subcellular location">
    <subcellularLocation>
        <location evidence="3">Membrane</location>
        <topology evidence="3">Multi-pass membrane protein</topology>
    </subcellularLocation>
</comment>
<dbReference type="CDD" id="cd03495">
    <property type="entry name" value="SQR_TypeC_SdhD_like"/>
    <property type="match status" value="1"/>
</dbReference>
<organism evidence="17 18">
    <name type="scientific">Methylobacterium gnaphalii</name>
    <dbReference type="NCBI Taxonomy" id="1010610"/>
    <lineage>
        <taxon>Bacteria</taxon>
        <taxon>Pseudomonadati</taxon>
        <taxon>Pseudomonadota</taxon>
        <taxon>Alphaproteobacteria</taxon>
        <taxon>Hyphomicrobiales</taxon>
        <taxon>Methylobacteriaceae</taxon>
        <taxon>Methylobacterium</taxon>
    </lineage>
</organism>
<comment type="caution">
    <text evidence="17">The sequence shown here is derived from an EMBL/GenBank/DDBJ whole genome shotgun (WGS) entry which is preliminary data.</text>
</comment>
<sequence length="139" mass="14912">MSKVDPRQDARLSIRTPRSRVKGLGASGHGADHFWMQRLTGASNALLMIAFVVIVAKMWGRPYPEAVALVAQPIVAILLVLAVVSVTIHMRLGMQVVIEDYVHDTGLKFAALTANTFYAVVVAAACLYAIVRVGLGGLV</sequence>
<dbReference type="Gene3D" id="1.20.1300.10">
    <property type="entry name" value="Fumarate reductase/succinate dehydrogenase, transmembrane subunit"/>
    <property type="match status" value="1"/>
</dbReference>
<name>A0A512JK48_9HYPH</name>
<keyword evidence="15 16" id="KW-0472">Membrane</keyword>
<gene>
    <name evidence="17" type="ORF">MGN01_21480</name>
</gene>
<comment type="pathway">
    <text evidence="4">Carbohydrate metabolism; tricarboxylic acid cycle.</text>
</comment>
<feature type="transmembrane region" description="Helical" evidence="16">
    <location>
        <begin position="42"/>
        <end position="60"/>
    </location>
</feature>
<keyword evidence="14" id="KW-0408">Iron</keyword>
<reference evidence="17 18" key="1">
    <citation type="submission" date="2019-07" db="EMBL/GenBank/DDBJ databases">
        <title>Whole genome shotgun sequence of Methylobacterium gnaphalii NBRC 107716.</title>
        <authorList>
            <person name="Hosoyama A."/>
            <person name="Uohara A."/>
            <person name="Ohji S."/>
            <person name="Ichikawa N."/>
        </authorList>
    </citation>
    <scope>NUCLEOTIDE SEQUENCE [LARGE SCALE GENOMIC DNA]</scope>
    <source>
        <strain evidence="17 18">NBRC 107716</strain>
    </source>
</reference>
<protein>
    <recommendedName>
        <fullName evidence="6">Succinate dehydrogenase hydrophobic membrane anchor subunit</fullName>
    </recommendedName>
</protein>
<keyword evidence="7" id="KW-0813">Transport</keyword>
<feature type="transmembrane region" description="Helical" evidence="16">
    <location>
        <begin position="66"/>
        <end position="88"/>
    </location>
</feature>
<evidence type="ECO:0000256" key="4">
    <source>
        <dbReference type="ARBA" id="ARBA00005163"/>
    </source>
</evidence>
<keyword evidence="12" id="KW-0249">Electron transport</keyword>
<keyword evidence="10 16" id="KW-0812">Transmembrane</keyword>
<evidence type="ECO:0000256" key="10">
    <source>
        <dbReference type="ARBA" id="ARBA00022692"/>
    </source>
</evidence>
<dbReference type="InterPro" id="IPR000701">
    <property type="entry name" value="SuccDH_FuR_B_TM-su"/>
</dbReference>
<dbReference type="EMBL" id="BJZV01000009">
    <property type="protein sequence ID" value="GEP10303.1"/>
    <property type="molecule type" value="Genomic_DNA"/>
</dbReference>
<dbReference type="InterPro" id="IPR034804">
    <property type="entry name" value="SQR/QFR_C/D"/>
</dbReference>
<evidence type="ECO:0000256" key="7">
    <source>
        <dbReference type="ARBA" id="ARBA00022448"/>
    </source>
</evidence>
<keyword evidence="11" id="KW-0479">Metal-binding</keyword>
<evidence type="ECO:0000256" key="2">
    <source>
        <dbReference type="ARBA" id="ARBA00004050"/>
    </source>
</evidence>
<dbReference type="OrthoDB" id="9809280at2"/>
<dbReference type="UniPathway" id="UPA00223"/>
<proteinExistence type="predicted"/>
<dbReference type="InterPro" id="IPR014312">
    <property type="entry name" value="Succ_DH_anchor"/>
</dbReference>
<keyword evidence="13 16" id="KW-1133">Transmembrane helix</keyword>
<comment type="cofactor">
    <cofactor evidence="1">
        <name>heme</name>
        <dbReference type="ChEBI" id="CHEBI:30413"/>
    </cofactor>
</comment>
<keyword evidence="18" id="KW-1185">Reference proteome</keyword>
<evidence type="ECO:0000256" key="11">
    <source>
        <dbReference type="ARBA" id="ARBA00022723"/>
    </source>
</evidence>
<evidence type="ECO:0000256" key="16">
    <source>
        <dbReference type="SAM" id="Phobius"/>
    </source>
</evidence>
<feature type="transmembrane region" description="Helical" evidence="16">
    <location>
        <begin position="109"/>
        <end position="131"/>
    </location>
</feature>
<evidence type="ECO:0000313" key="17">
    <source>
        <dbReference type="EMBL" id="GEP10303.1"/>
    </source>
</evidence>
<dbReference type="GO" id="GO:0046872">
    <property type="term" value="F:metal ion binding"/>
    <property type="evidence" value="ECO:0007669"/>
    <property type="project" value="UniProtKB-KW"/>
</dbReference>
<dbReference type="GO" id="GO:0016020">
    <property type="term" value="C:membrane"/>
    <property type="evidence" value="ECO:0007669"/>
    <property type="project" value="UniProtKB-SubCell"/>
</dbReference>
<comment type="subunit">
    <text evidence="5">Part of an enzyme complex containing four subunits: a flavoprotein, an iron-sulfur protein, plus two membrane-anchoring proteins, SdhC and SdhD.</text>
</comment>
<dbReference type="GO" id="GO:0006099">
    <property type="term" value="P:tricarboxylic acid cycle"/>
    <property type="evidence" value="ECO:0007669"/>
    <property type="project" value="UniProtKB-UniPathway"/>
</dbReference>
<evidence type="ECO:0000256" key="6">
    <source>
        <dbReference type="ARBA" id="ARBA00019425"/>
    </source>
</evidence>
<dbReference type="GO" id="GO:0020037">
    <property type="term" value="F:heme binding"/>
    <property type="evidence" value="ECO:0007669"/>
    <property type="project" value="InterPro"/>
</dbReference>
<evidence type="ECO:0000256" key="5">
    <source>
        <dbReference type="ARBA" id="ARBA00011558"/>
    </source>
</evidence>
<evidence type="ECO:0000313" key="18">
    <source>
        <dbReference type="Proteomes" id="UP000321750"/>
    </source>
</evidence>
<dbReference type="NCBIfam" id="TIGR02968">
    <property type="entry name" value="succ_dehyd_anc"/>
    <property type="match status" value="1"/>
</dbReference>
<evidence type="ECO:0000256" key="12">
    <source>
        <dbReference type="ARBA" id="ARBA00022982"/>
    </source>
</evidence>
<evidence type="ECO:0000256" key="3">
    <source>
        <dbReference type="ARBA" id="ARBA00004141"/>
    </source>
</evidence>
<evidence type="ECO:0000256" key="1">
    <source>
        <dbReference type="ARBA" id="ARBA00001971"/>
    </source>
</evidence>
<keyword evidence="8" id="KW-0816">Tricarboxylic acid cycle</keyword>
<evidence type="ECO:0000256" key="15">
    <source>
        <dbReference type="ARBA" id="ARBA00023136"/>
    </source>
</evidence>
<dbReference type="RefSeq" id="WP_147046573.1">
    <property type="nucleotide sequence ID" value="NZ_BJZV01000009.1"/>
</dbReference>
<dbReference type="Pfam" id="PF01127">
    <property type="entry name" value="Sdh_cyt"/>
    <property type="match status" value="1"/>
</dbReference>
<accession>A0A512JK48</accession>
<keyword evidence="9" id="KW-0349">Heme</keyword>